<dbReference type="InterPro" id="IPR017941">
    <property type="entry name" value="Rieske_2Fe-2S"/>
</dbReference>
<dbReference type="PANTHER" id="PTHR21266:SF32">
    <property type="entry name" value="CHOLESTEROL 7-DESATURASE NVD"/>
    <property type="match status" value="1"/>
</dbReference>
<dbReference type="Pfam" id="PF19298">
    <property type="entry name" value="KshA_C"/>
    <property type="match status" value="1"/>
</dbReference>
<dbReference type="InterPro" id="IPR045605">
    <property type="entry name" value="KshA-like_C"/>
</dbReference>
<comment type="catalytic activity">
    <reaction evidence="15">
        <text>cholesterol + NADH + O2 + H(+) = 7-dehydrocholesterol + NAD(+) + 2 H2O</text>
        <dbReference type="Rhea" id="RHEA:51644"/>
        <dbReference type="ChEBI" id="CHEBI:15377"/>
        <dbReference type="ChEBI" id="CHEBI:15378"/>
        <dbReference type="ChEBI" id="CHEBI:15379"/>
        <dbReference type="ChEBI" id="CHEBI:16113"/>
        <dbReference type="ChEBI" id="CHEBI:17759"/>
        <dbReference type="ChEBI" id="CHEBI:57540"/>
        <dbReference type="ChEBI" id="CHEBI:57945"/>
        <dbReference type="EC" id="1.14.19.21"/>
    </reaction>
    <physiologicalReaction direction="left-to-right" evidence="15">
        <dbReference type="Rhea" id="RHEA:51645"/>
    </physiologicalReaction>
</comment>
<dbReference type="CDD" id="cd03469">
    <property type="entry name" value="Rieske_RO_Alpha_N"/>
    <property type="match status" value="1"/>
</dbReference>
<evidence type="ECO:0000256" key="13">
    <source>
        <dbReference type="ARBA" id="ARBA00025729"/>
    </source>
</evidence>
<dbReference type="Gene3D" id="3.90.380.10">
    <property type="entry name" value="Naphthalene 1,2-dioxygenase Alpha Subunit, Chain A, domain 1"/>
    <property type="match status" value="1"/>
</dbReference>
<evidence type="ECO:0000256" key="12">
    <source>
        <dbReference type="ARBA" id="ARBA00025712"/>
    </source>
</evidence>
<dbReference type="InterPro" id="IPR050584">
    <property type="entry name" value="Cholesterol_7-desaturase"/>
</dbReference>
<evidence type="ECO:0000313" key="20">
    <source>
        <dbReference type="Proteomes" id="UP000825002"/>
    </source>
</evidence>
<comment type="subcellular location">
    <subcellularLocation>
        <location evidence="2">Membrane</location>
    </subcellularLocation>
</comment>
<feature type="domain" description="Rieske" evidence="18">
    <location>
        <begin position="143"/>
        <end position="254"/>
    </location>
</feature>
<keyword evidence="6" id="KW-0479">Metal-binding</keyword>
<reference evidence="19 20" key="1">
    <citation type="submission" date="2020-10" db="EMBL/GenBank/DDBJ databases">
        <authorList>
            <person name="Klimov P.B."/>
            <person name="Dyachkov S.M."/>
            <person name="Chetverikov P.E."/>
        </authorList>
    </citation>
    <scope>NUCLEOTIDE SEQUENCE [LARGE SCALE GENOMIC DNA]</scope>
    <source>
        <strain evidence="19">BMOC 18-1129-001#AD2665</strain>
        <tissue evidence="19">Entire mites</tissue>
    </source>
</reference>
<dbReference type="SUPFAM" id="SSF50022">
    <property type="entry name" value="ISP domain"/>
    <property type="match status" value="1"/>
</dbReference>
<evidence type="ECO:0000256" key="8">
    <source>
        <dbReference type="ARBA" id="ARBA00023002"/>
    </source>
</evidence>
<evidence type="ECO:0000256" key="1">
    <source>
        <dbReference type="ARBA" id="ARBA00001962"/>
    </source>
</evidence>
<keyword evidence="10" id="KW-0411">Iron-sulfur</keyword>
<sequence>MNQLISESTLKDYIKELTDFERINARLDYYIEPGPYKRPFVQWLCYSITAYFLYSLINWLIMRPYNYEQDMTQSKYCAQLAEVDNRVRRYKGREKRRPRARIQISSENVYKQQNNCPAEDGNNNEITYDSNDEEEFAYPHGWIPILESADLAPGQIKSVMIMGRDLIVSRSENSKSISVFDAYCPHLGFNIGVGGIVRDIEGQSCIECPFHHWRFSANDGRCLQIPYQSPDGTIPKNARLKKWHAAEVDNFIHIWHHPGSEYPTWQLEPIPEIANETWHLAGRSSHVSNLDMRDVLENGADMNHFEAIHNDIFFFGSYLPTLKWLTSWQAIFKHGWKPDWQACNEPGQRHKATMTLLSWITLFKLFRIMYIDVRAHQIGPAKVNLCYKSDRYGCGVLIMSAIPIGGRRVRYVQHIYTSPTWFSFIMAKVTLIGEINMIERDFIIWNHKITTPNPVFVAEDATLIRFRRWYSQFYVK</sequence>
<dbReference type="InterPro" id="IPR036922">
    <property type="entry name" value="Rieske_2Fe-2S_sf"/>
</dbReference>
<keyword evidence="9" id="KW-0408">Iron</keyword>
<accession>A0ABQ7SAV5</accession>
<comment type="pathway">
    <text evidence="12">Steroid hormone biosynthesis; dafachronic acid biosynthesis.</text>
</comment>
<comment type="caution">
    <text evidence="19">The sequence shown here is derived from an EMBL/GenBank/DDBJ whole genome shotgun (WGS) entry which is preliminary data.</text>
</comment>
<dbReference type="Gene3D" id="2.102.10.10">
    <property type="entry name" value="Rieske [2Fe-2S] iron-sulphur domain"/>
    <property type="match status" value="1"/>
</dbReference>
<evidence type="ECO:0000256" key="11">
    <source>
        <dbReference type="ARBA" id="ARBA00023136"/>
    </source>
</evidence>
<keyword evidence="20" id="KW-1185">Reference proteome</keyword>
<keyword evidence="7 17" id="KW-1133">Transmembrane helix</keyword>
<evidence type="ECO:0000256" key="6">
    <source>
        <dbReference type="ARBA" id="ARBA00022723"/>
    </source>
</evidence>
<keyword evidence="8" id="KW-0560">Oxidoreductase</keyword>
<evidence type="ECO:0000256" key="10">
    <source>
        <dbReference type="ARBA" id="ARBA00023014"/>
    </source>
</evidence>
<proteinExistence type="inferred from homology"/>
<dbReference type="SUPFAM" id="SSF55961">
    <property type="entry name" value="Bet v1-like"/>
    <property type="match status" value="1"/>
</dbReference>
<evidence type="ECO:0000256" key="4">
    <source>
        <dbReference type="ARBA" id="ARBA00022692"/>
    </source>
</evidence>
<dbReference type="PANTHER" id="PTHR21266">
    <property type="entry name" value="IRON-SULFUR DOMAIN CONTAINING PROTEIN"/>
    <property type="match status" value="1"/>
</dbReference>
<evidence type="ECO:0000256" key="17">
    <source>
        <dbReference type="SAM" id="Phobius"/>
    </source>
</evidence>
<evidence type="ECO:0000256" key="3">
    <source>
        <dbReference type="ARBA" id="ARBA00004972"/>
    </source>
</evidence>
<name>A0ABQ7SAV5_9ACAR</name>
<gene>
    <name evidence="19" type="primary">daf-36</name>
    <name evidence="19" type="ORF">GZH46_00921</name>
</gene>
<protein>
    <recommendedName>
        <fullName evidence="14">cholesterol 7-desaturase</fullName>
        <ecNumber evidence="14">1.14.19.21</ecNumber>
    </recommendedName>
</protein>
<feature type="transmembrane region" description="Helical" evidence="17">
    <location>
        <begin position="40"/>
        <end position="61"/>
    </location>
</feature>
<dbReference type="PROSITE" id="PS51296">
    <property type="entry name" value="RIESKE"/>
    <property type="match status" value="1"/>
</dbReference>
<evidence type="ECO:0000256" key="16">
    <source>
        <dbReference type="ARBA" id="ARBA00049548"/>
    </source>
</evidence>
<dbReference type="EMBL" id="JAIFTH010000127">
    <property type="protein sequence ID" value="KAG9510526.1"/>
    <property type="molecule type" value="Genomic_DNA"/>
</dbReference>
<comment type="pathway">
    <text evidence="3">Hormone biosynthesis.</text>
</comment>
<keyword evidence="4 17" id="KW-0812">Transmembrane</keyword>
<evidence type="ECO:0000313" key="19">
    <source>
        <dbReference type="EMBL" id="KAG9510526.1"/>
    </source>
</evidence>
<dbReference type="Proteomes" id="UP000825002">
    <property type="component" value="Unassembled WGS sequence"/>
</dbReference>
<evidence type="ECO:0000256" key="7">
    <source>
        <dbReference type="ARBA" id="ARBA00022989"/>
    </source>
</evidence>
<keyword evidence="5" id="KW-0001">2Fe-2S</keyword>
<keyword evidence="11 17" id="KW-0472">Membrane</keyword>
<comment type="similarity">
    <text evidence="13">Belongs to the cholesterol 7-desaturase family.</text>
</comment>
<evidence type="ECO:0000256" key="15">
    <source>
        <dbReference type="ARBA" id="ARBA00047853"/>
    </source>
</evidence>
<evidence type="ECO:0000256" key="2">
    <source>
        <dbReference type="ARBA" id="ARBA00004370"/>
    </source>
</evidence>
<evidence type="ECO:0000256" key="14">
    <source>
        <dbReference type="ARBA" id="ARBA00026095"/>
    </source>
</evidence>
<organism evidence="19 20">
    <name type="scientific">Fragariocoptes setiger</name>
    <dbReference type="NCBI Taxonomy" id="1670756"/>
    <lineage>
        <taxon>Eukaryota</taxon>
        <taxon>Metazoa</taxon>
        <taxon>Ecdysozoa</taxon>
        <taxon>Arthropoda</taxon>
        <taxon>Chelicerata</taxon>
        <taxon>Arachnida</taxon>
        <taxon>Acari</taxon>
        <taxon>Acariformes</taxon>
        <taxon>Trombidiformes</taxon>
        <taxon>Prostigmata</taxon>
        <taxon>Eupodina</taxon>
        <taxon>Eriophyoidea</taxon>
        <taxon>Phytoptidae</taxon>
        <taxon>Fragariocoptes</taxon>
    </lineage>
</organism>
<dbReference type="EC" id="1.14.19.21" evidence="14"/>
<comment type="cofactor">
    <cofactor evidence="1">
        <name>Fe cation</name>
        <dbReference type="ChEBI" id="CHEBI:24875"/>
    </cofactor>
</comment>
<evidence type="ECO:0000256" key="9">
    <source>
        <dbReference type="ARBA" id="ARBA00023004"/>
    </source>
</evidence>
<comment type="catalytic activity">
    <reaction evidence="16">
        <text>cholesterol + NADPH + O2 + H(+) = 7-dehydrocholesterol + NADP(+) + 2 H2O</text>
        <dbReference type="Rhea" id="RHEA:45024"/>
        <dbReference type="ChEBI" id="CHEBI:15377"/>
        <dbReference type="ChEBI" id="CHEBI:15378"/>
        <dbReference type="ChEBI" id="CHEBI:15379"/>
        <dbReference type="ChEBI" id="CHEBI:16113"/>
        <dbReference type="ChEBI" id="CHEBI:17759"/>
        <dbReference type="ChEBI" id="CHEBI:57783"/>
        <dbReference type="ChEBI" id="CHEBI:58349"/>
        <dbReference type="EC" id="1.14.19.21"/>
    </reaction>
    <physiologicalReaction direction="left-to-right" evidence="16">
        <dbReference type="Rhea" id="RHEA:45025"/>
    </physiologicalReaction>
</comment>
<evidence type="ECO:0000259" key="18">
    <source>
        <dbReference type="PROSITE" id="PS51296"/>
    </source>
</evidence>
<dbReference type="Pfam" id="PF00355">
    <property type="entry name" value="Rieske"/>
    <property type="match status" value="1"/>
</dbReference>
<evidence type="ECO:0000256" key="5">
    <source>
        <dbReference type="ARBA" id="ARBA00022714"/>
    </source>
</evidence>